<dbReference type="EMBL" id="BAAAHQ010000011">
    <property type="protein sequence ID" value="GAA0924884.1"/>
    <property type="molecule type" value="Genomic_DNA"/>
</dbReference>
<gene>
    <name evidence="1" type="ORF">GCM10009560_25960</name>
</gene>
<keyword evidence="2" id="KW-1185">Reference proteome</keyword>
<comment type="caution">
    <text evidence="1">The sequence shown here is derived from an EMBL/GenBank/DDBJ whole genome shotgun (WGS) entry which is preliminary data.</text>
</comment>
<evidence type="ECO:0000313" key="2">
    <source>
        <dbReference type="Proteomes" id="UP001501578"/>
    </source>
</evidence>
<evidence type="ECO:0000313" key="1">
    <source>
        <dbReference type="EMBL" id="GAA0924884.1"/>
    </source>
</evidence>
<proteinExistence type="predicted"/>
<sequence length="131" mass="13987">MLNSGSGDSSFTATGGAESENAALGSVHRQAAIASALATIAGCLSPHVAAMRRDCGRLEWHAVRSGRHRVRVVVWTCSCRATVYELCVSGGRAFIRRTVQAEPVAVVCETAWGSLREVWQIWAALLAGSFR</sequence>
<accession>A0ABN1PAB1</accession>
<protein>
    <submittedName>
        <fullName evidence="1">Uncharacterized protein</fullName>
    </submittedName>
</protein>
<organism evidence="1 2">
    <name type="scientific">Nonomuraea longicatena</name>
    <dbReference type="NCBI Taxonomy" id="83682"/>
    <lineage>
        <taxon>Bacteria</taxon>
        <taxon>Bacillati</taxon>
        <taxon>Actinomycetota</taxon>
        <taxon>Actinomycetes</taxon>
        <taxon>Streptosporangiales</taxon>
        <taxon>Streptosporangiaceae</taxon>
        <taxon>Nonomuraea</taxon>
    </lineage>
</organism>
<dbReference type="Proteomes" id="UP001501578">
    <property type="component" value="Unassembled WGS sequence"/>
</dbReference>
<reference evidence="1 2" key="1">
    <citation type="journal article" date="2019" name="Int. J. Syst. Evol. Microbiol.">
        <title>The Global Catalogue of Microorganisms (GCM) 10K type strain sequencing project: providing services to taxonomists for standard genome sequencing and annotation.</title>
        <authorList>
            <consortium name="The Broad Institute Genomics Platform"/>
            <consortium name="The Broad Institute Genome Sequencing Center for Infectious Disease"/>
            <person name="Wu L."/>
            <person name="Ma J."/>
        </authorList>
    </citation>
    <scope>NUCLEOTIDE SEQUENCE [LARGE SCALE GENOMIC DNA]</scope>
    <source>
        <strain evidence="1 2">JCM 11136</strain>
    </source>
</reference>
<name>A0ABN1PAB1_9ACTN</name>